<protein>
    <recommendedName>
        <fullName evidence="7">tRNA (adenine(37)-N6)-methyltransferase</fullName>
    </recommendedName>
    <alternativeName>
        <fullName evidence="8">tRNA methyltransferase O</fullName>
    </alternativeName>
</protein>
<dbReference type="Gene3D" id="3.30.2310.10">
    <property type="entry name" value="YaeB-like"/>
    <property type="match status" value="1"/>
</dbReference>
<name>A0A5A9PJK3_9TELE</name>
<dbReference type="Pfam" id="PF01980">
    <property type="entry name" value="TrmO_N"/>
    <property type="match status" value="1"/>
</dbReference>
<evidence type="ECO:0000313" key="10">
    <source>
        <dbReference type="EMBL" id="KAA0722290.1"/>
    </source>
</evidence>
<dbReference type="Proteomes" id="UP000324632">
    <property type="component" value="Chromosome 4"/>
</dbReference>
<dbReference type="NCBIfam" id="TIGR00104">
    <property type="entry name" value="tRNA_TsaA"/>
    <property type="match status" value="1"/>
</dbReference>
<evidence type="ECO:0000256" key="2">
    <source>
        <dbReference type="ARBA" id="ARBA00022679"/>
    </source>
</evidence>
<accession>A0A5A9PJK3</accession>
<comment type="similarity">
    <text evidence="5">Belongs to the tRNA methyltransferase O family.</text>
</comment>
<keyword evidence="11" id="KW-1185">Reference proteome</keyword>
<dbReference type="Gene3D" id="2.40.30.70">
    <property type="entry name" value="YaeB-like"/>
    <property type="match status" value="1"/>
</dbReference>
<dbReference type="InterPro" id="IPR036414">
    <property type="entry name" value="YaeB_N_sf"/>
</dbReference>
<evidence type="ECO:0000256" key="4">
    <source>
        <dbReference type="ARBA" id="ARBA00022694"/>
    </source>
</evidence>
<dbReference type="GO" id="GO:0008033">
    <property type="term" value="P:tRNA processing"/>
    <property type="evidence" value="ECO:0007669"/>
    <property type="project" value="UniProtKB-KW"/>
</dbReference>
<proteinExistence type="inferred from homology"/>
<evidence type="ECO:0000259" key="9">
    <source>
        <dbReference type="PROSITE" id="PS51668"/>
    </source>
</evidence>
<evidence type="ECO:0000256" key="5">
    <source>
        <dbReference type="ARBA" id="ARBA00033753"/>
    </source>
</evidence>
<evidence type="ECO:0000256" key="3">
    <source>
        <dbReference type="ARBA" id="ARBA00022691"/>
    </source>
</evidence>
<dbReference type="InterPro" id="IPR040372">
    <property type="entry name" value="YaeB-like"/>
</dbReference>
<dbReference type="AlphaFoldDB" id="A0A5A9PJK3"/>
<reference evidence="10 11" key="1">
    <citation type="journal article" date="2019" name="Mol. Ecol. Resour.">
        <title>Chromosome-level genome assembly of Triplophysa tibetana, a fish adapted to the harsh high-altitude environment of the Tibetan Plateau.</title>
        <authorList>
            <person name="Yang X."/>
            <person name="Liu H."/>
            <person name="Ma Z."/>
            <person name="Zou Y."/>
            <person name="Zou M."/>
            <person name="Mao Y."/>
            <person name="Li X."/>
            <person name="Wang H."/>
            <person name="Chen T."/>
            <person name="Wang W."/>
            <person name="Yang R."/>
        </authorList>
    </citation>
    <scope>NUCLEOTIDE SEQUENCE [LARGE SCALE GENOMIC DNA]</scope>
    <source>
        <strain evidence="10">TTIB1903HZAU</strain>
        <tissue evidence="10">Muscle</tissue>
    </source>
</reference>
<evidence type="ECO:0000256" key="8">
    <source>
        <dbReference type="ARBA" id="ARBA00079732"/>
    </source>
</evidence>
<dbReference type="PANTHER" id="PTHR12818:SF0">
    <property type="entry name" value="TRNA (ADENINE(37)-N6)-METHYLTRANSFERASE"/>
    <property type="match status" value="1"/>
</dbReference>
<dbReference type="FunFam" id="2.40.30.70:FF:000002">
    <property type="entry name" value="tRNA (Adenine(37)-N6)-methyltransferase isoform X1"/>
    <property type="match status" value="1"/>
</dbReference>
<keyword evidence="4" id="KW-0819">tRNA processing</keyword>
<comment type="catalytic activity">
    <reaction evidence="6">
        <text>N(6)-L-threonylcarbamoyladenosine(37) in tRNA + S-adenosyl-L-methionine = N(6)-methyl,N(6)-L-threonylcarbamoyladenosine(37) in tRNA + S-adenosyl-L-homocysteine + H(+)</text>
        <dbReference type="Rhea" id="RHEA:70027"/>
        <dbReference type="Rhea" id="RHEA-COMP:10163"/>
        <dbReference type="Rhea" id="RHEA-COMP:17808"/>
        <dbReference type="ChEBI" id="CHEBI:15378"/>
        <dbReference type="ChEBI" id="CHEBI:57856"/>
        <dbReference type="ChEBI" id="CHEBI:59789"/>
        <dbReference type="ChEBI" id="CHEBI:74418"/>
        <dbReference type="ChEBI" id="CHEBI:188470"/>
    </reaction>
    <physiologicalReaction direction="left-to-right" evidence="6">
        <dbReference type="Rhea" id="RHEA:70028"/>
    </physiologicalReaction>
</comment>
<dbReference type="SUPFAM" id="SSF118196">
    <property type="entry name" value="YaeB-like"/>
    <property type="match status" value="1"/>
</dbReference>
<dbReference type="InterPro" id="IPR036413">
    <property type="entry name" value="YaeB-like_sf"/>
</dbReference>
<comment type="caution">
    <text evidence="10">The sequence shown here is derived from an EMBL/GenBank/DDBJ whole genome shotgun (WGS) entry which is preliminary data.</text>
</comment>
<dbReference type="GO" id="GO:0008168">
    <property type="term" value="F:methyltransferase activity"/>
    <property type="evidence" value="ECO:0007669"/>
    <property type="project" value="UniProtKB-KW"/>
</dbReference>
<dbReference type="FunFam" id="3.30.2310.10:FF:000002">
    <property type="entry name" value="tRNA methyltransferase O"/>
    <property type="match status" value="1"/>
</dbReference>
<evidence type="ECO:0000256" key="1">
    <source>
        <dbReference type="ARBA" id="ARBA00022603"/>
    </source>
</evidence>
<feature type="domain" description="TsaA-like" evidence="9">
    <location>
        <begin position="83"/>
        <end position="221"/>
    </location>
</feature>
<evidence type="ECO:0000256" key="7">
    <source>
        <dbReference type="ARBA" id="ARBA00068542"/>
    </source>
</evidence>
<organism evidence="10 11">
    <name type="scientific">Triplophysa tibetana</name>
    <dbReference type="NCBI Taxonomy" id="1572043"/>
    <lineage>
        <taxon>Eukaryota</taxon>
        <taxon>Metazoa</taxon>
        <taxon>Chordata</taxon>
        <taxon>Craniata</taxon>
        <taxon>Vertebrata</taxon>
        <taxon>Euteleostomi</taxon>
        <taxon>Actinopterygii</taxon>
        <taxon>Neopterygii</taxon>
        <taxon>Teleostei</taxon>
        <taxon>Ostariophysi</taxon>
        <taxon>Cypriniformes</taxon>
        <taxon>Nemacheilidae</taxon>
        <taxon>Triplophysa</taxon>
    </lineage>
</organism>
<dbReference type="GO" id="GO:0032259">
    <property type="term" value="P:methylation"/>
    <property type="evidence" value="ECO:0007669"/>
    <property type="project" value="UniProtKB-KW"/>
</dbReference>
<keyword evidence="2 10" id="KW-0808">Transferase</keyword>
<keyword evidence="1 10" id="KW-0489">Methyltransferase</keyword>
<dbReference type="EMBL" id="SOYY01000004">
    <property type="protein sequence ID" value="KAA0722290.1"/>
    <property type="molecule type" value="Genomic_DNA"/>
</dbReference>
<evidence type="ECO:0000313" key="11">
    <source>
        <dbReference type="Proteomes" id="UP000324632"/>
    </source>
</evidence>
<evidence type="ECO:0000256" key="6">
    <source>
        <dbReference type="ARBA" id="ARBA00051117"/>
    </source>
</evidence>
<sequence>MSAPVCTCAEQVSNLTQQVSVMRREIKNIRQQIEGSMRAYKKQMSSLQSTLTDCISHDSQFQSKSPSKCLSEVNQLEQGRIYTVPIGYVNSCFAVKNGTPRQPTICSSSRASLKIESSVFNNPDHSLVGLEQYSHIWIIFLFHKNGQLSYKAKVKPPRLNGQKVGVYSTRSPHRPNALGLTLAKLEKITGDTLHLSGVDIITGTPVIDIKPYILDYDSPTTRTDYTSKTSSFTDLQMAEDMELDEETDILETSYKHFTELSPETSIPCPASASGFSQSRSECRGVTDVLAEVKDYLKHGHVFCEQTAEDKNTDAPECSLAGPTPISLPRLSFGHELHSTIAAWVRAPPISNLDVRFTVNAEKELKEFVPCNSTDSQRPKFQFLKGPDDAMAAIHGILSADPRSVYRRAHCQDRLFFFTLDTADITCWFGDGFAEVVRVKAVQGSGPAELASL</sequence>
<dbReference type="PROSITE" id="PS51668">
    <property type="entry name" value="TSAA_2"/>
    <property type="match status" value="1"/>
</dbReference>
<gene>
    <name evidence="10" type="ORF">E1301_Tti014670</name>
</gene>
<dbReference type="PANTHER" id="PTHR12818">
    <property type="entry name" value="TRNA (ADENINE(37)-N6)-METHYLTRANSFERASE"/>
    <property type="match status" value="1"/>
</dbReference>
<keyword evidence="3" id="KW-0949">S-adenosyl-L-methionine</keyword>
<dbReference type="CDD" id="cd09281">
    <property type="entry name" value="UPF0066"/>
    <property type="match status" value="1"/>
</dbReference>
<dbReference type="InterPro" id="IPR023370">
    <property type="entry name" value="TrmO-like_N"/>
</dbReference>